<proteinExistence type="predicted"/>
<sequence length="33" mass="3611">MEFEIRMSQSSASSTCAGRPLDMRPATYLTSGE</sequence>
<reference evidence="2" key="1">
    <citation type="submission" date="2020-02" db="EMBL/GenBank/DDBJ databases">
        <authorList>
            <person name="Meier V. D."/>
        </authorList>
    </citation>
    <scope>NUCLEOTIDE SEQUENCE</scope>
    <source>
        <strain evidence="2">AVDCRST_MAG30</strain>
    </source>
</reference>
<protein>
    <submittedName>
        <fullName evidence="2">Uncharacterized protein</fullName>
    </submittedName>
</protein>
<evidence type="ECO:0000256" key="1">
    <source>
        <dbReference type="SAM" id="MobiDB-lite"/>
    </source>
</evidence>
<dbReference type="AlphaFoldDB" id="A0A6J4T0C4"/>
<dbReference type="EMBL" id="CADCVS010000320">
    <property type="protein sequence ID" value="CAA9510489.1"/>
    <property type="molecule type" value="Genomic_DNA"/>
</dbReference>
<gene>
    <name evidence="2" type="ORF">AVDCRST_MAG30-2454</name>
</gene>
<name>A0A6J4T0C4_9ACTN</name>
<evidence type="ECO:0000313" key="2">
    <source>
        <dbReference type="EMBL" id="CAA9510489.1"/>
    </source>
</evidence>
<accession>A0A6J4T0C4</accession>
<organism evidence="2">
    <name type="scientific">uncultured Solirubrobacteraceae bacterium</name>
    <dbReference type="NCBI Taxonomy" id="1162706"/>
    <lineage>
        <taxon>Bacteria</taxon>
        <taxon>Bacillati</taxon>
        <taxon>Actinomycetota</taxon>
        <taxon>Thermoleophilia</taxon>
        <taxon>Solirubrobacterales</taxon>
        <taxon>Solirubrobacteraceae</taxon>
        <taxon>environmental samples</taxon>
    </lineage>
</organism>
<feature type="compositionally biased region" description="Polar residues" evidence="1">
    <location>
        <begin position="7"/>
        <end position="16"/>
    </location>
</feature>
<feature type="region of interest" description="Disordered" evidence="1">
    <location>
        <begin position="1"/>
        <end position="33"/>
    </location>
</feature>